<dbReference type="OrthoDB" id="166981at2"/>
<comment type="caution">
    <text evidence="2">The sequence shown here is derived from an EMBL/GenBank/DDBJ whole genome shotgun (WGS) entry which is preliminary data.</text>
</comment>
<evidence type="ECO:0000313" key="2">
    <source>
        <dbReference type="EMBL" id="MBB5179821.1"/>
    </source>
</evidence>
<dbReference type="Proteomes" id="UP000525923">
    <property type="component" value="Unassembled WGS sequence"/>
</dbReference>
<protein>
    <recommendedName>
        <fullName evidence="1">Imm-5-like domain-containing protein</fullName>
    </recommendedName>
</protein>
<sequence length="150" mass="16438">MSQHQFTDTTETKEEIEKLLGQIDHQTAVGWAADCAEHVLEIFEELHPQDKRPRKAVQACRDWVAGSINVREARSAAFDTHAAARMSENEAAIAAARAAGQAISTAHLFGHAIHASTYAAKSVAFASGFDAQAIAAERNWQRDRLSELQK</sequence>
<gene>
    <name evidence="2" type="ORF">HNQ44_001245</name>
</gene>
<dbReference type="InterPro" id="IPR048667">
    <property type="entry name" value="Imm5-like"/>
</dbReference>
<dbReference type="EMBL" id="JACHHE010000003">
    <property type="protein sequence ID" value="MBB5179821.1"/>
    <property type="molecule type" value="Genomic_DNA"/>
</dbReference>
<dbReference type="Pfam" id="PF21805">
    <property type="entry name" value="Imm5_like"/>
    <property type="match status" value="1"/>
</dbReference>
<evidence type="ECO:0000259" key="1">
    <source>
        <dbReference type="Pfam" id="PF21805"/>
    </source>
</evidence>
<dbReference type="RefSeq" id="WP_135503087.1">
    <property type="nucleotide sequence ID" value="NZ_JACHHE010000003.1"/>
</dbReference>
<accession>A0A7W8CQY2</accession>
<evidence type="ECO:0000313" key="3">
    <source>
        <dbReference type="Proteomes" id="UP000525923"/>
    </source>
</evidence>
<organism evidence="2 3">
    <name type="scientific">Planococcus koreensis</name>
    <dbReference type="NCBI Taxonomy" id="112331"/>
    <lineage>
        <taxon>Bacteria</taxon>
        <taxon>Bacillati</taxon>
        <taxon>Bacillota</taxon>
        <taxon>Bacilli</taxon>
        <taxon>Bacillales</taxon>
        <taxon>Caryophanaceae</taxon>
        <taxon>Planococcus</taxon>
    </lineage>
</organism>
<dbReference type="AlphaFoldDB" id="A0A7W8CQY2"/>
<proteinExistence type="predicted"/>
<keyword evidence="3" id="KW-1185">Reference proteome</keyword>
<name>A0A7W8CQY2_9BACL</name>
<feature type="domain" description="Imm-5-like" evidence="1">
    <location>
        <begin position="19"/>
        <end position="147"/>
    </location>
</feature>
<reference evidence="2 3" key="1">
    <citation type="submission" date="2020-08" db="EMBL/GenBank/DDBJ databases">
        <title>Genomic Encyclopedia of Type Strains, Phase IV (KMG-IV): sequencing the most valuable type-strain genomes for metagenomic binning, comparative biology and taxonomic classification.</title>
        <authorList>
            <person name="Goeker M."/>
        </authorList>
    </citation>
    <scope>NUCLEOTIDE SEQUENCE [LARGE SCALE GENOMIC DNA]</scope>
    <source>
        <strain evidence="2 3">DSM 15895</strain>
    </source>
</reference>